<gene>
    <name evidence="2" type="ORF">IAC76_00810</name>
</gene>
<sequence>MTISVIMPVYNTKESDLRTAIESILNQTYRDFEFLIINDASTNNAEDVILSYKDERIRYLKNEKNLKIIGTSNRLIDEAKYEYLARLDSDDWCTPDRLEKQVAYLDEHPDVGVLGSYYKIMPDDRWFPIPTEPDDTTLFVRYCGNCISNSAVMMRKSIIDKYHISYNTSALHAEDLKFWSDMSEHCKFANYPEILSFYRISPDGVSSQNRAYQLKMVLTILMDNIIKDFANDKDYMYSILIKFIKGEPVTDEEFTYTQQFLIGIVNILQKHMSYPINTLVKSYVLSRLAYFVREPKPENQPK</sequence>
<evidence type="ECO:0000313" key="2">
    <source>
        <dbReference type="EMBL" id="MBO8429903.1"/>
    </source>
</evidence>
<dbReference type="CDD" id="cd00761">
    <property type="entry name" value="Glyco_tranf_GTA_type"/>
    <property type="match status" value="1"/>
</dbReference>
<protein>
    <submittedName>
        <fullName evidence="2">Glycosyltransferase family 2 protein</fullName>
    </submittedName>
</protein>
<dbReference type="SUPFAM" id="SSF53448">
    <property type="entry name" value="Nucleotide-diphospho-sugar transferases"/>
    <property type="match status" value="1"/>
</dbReference>
<dbReference type="PANTHER" id="PTHR22916">
    <property type="entry name" value="GLYCOSYLTRANSFERASE"/>
    <property type="match status" value="1"/>
</dbReference>
<proteinExistence type="predicted"/>
<feature type="domain" description="Glycosyltransferase 2-like" evidence="1">
    <location>
        <begin position="4"/>
        <end position="132"/>
    </location>
</feature>
<evidence type="ECO:0000259" key="1">
    <source>
        <dbReference type="Pfam" id="PF00535"/>
    </source>
</evidence>
<dbReference type="InterPro" id="IPR001173">
    <property type="entry name" value="Glyco_trans_2-like"/>
</dbReference>
<dbReference type="Gene3D" id="3.90.550.10">
    <property type="entry name" value="Spore Coat Polysaccharide Biosynthesis Protein SpsA, Chain A"/>
    <property type="match status" value="1"/>
</dbReference>
<dbReference type="Pfam" id="PF00535">
    <property type="entry name" value="Glycos_transf_2"/>
    <property type="match status" value="1"/>
</dbReference>
<dbReference type="InterPro" id="IPR029044">
    <property type="entry name" value="Nucleotide-diphossugar_trans"/>
</dbReference>
<name>A0A9D9DLT0_9BACT</name>
<comment type="caution">
    <text evidence="2">The sequence shown here is derived from an EMBL/GenBank/DDBJ whole genome shotgun (WGS) entry which is preliminary data.</text>
</comment>
<reference evidence="2" key="1">
    <citation type="submission" date="2020-10" db="EMBL/GenBank/DDBJ databases">
        <authorList>
            <person name="Gilroy R."/>
        </authorList>
    </citation>
    <scope>NUCLEOTIDE SEQUENCE</scope>
    <source>
        <strain evidence="2">10192</strain>
    </source>
</reference>
<dbReference type="GO" id="GO:0016758">
    <property type="term" value="F:hexosyltransferase activity"/>
    <property type="evidence" value="ECO:0007669"/>
    <property type="project" value="UniProtKB-ARBA"/>
</dbReference>
<reference evidence="2" key="2">
    <citation type="journal article" date="2021" name="PeerJ">
        <title>Extensive microbial diversity within the chicken gut microbiome revealed by metagenomics and culture.</title>
        <authorList>
            <person name="Gilroy R."/>
            <person name="Ravi A."/>
            <person name="Getino M."/>
            <person name="Pursley I."/>
            <person name="Horton D.L."/>
            <person name="Alikhan N.F."/>
            <person name="Baker D."/>
            <person name="Gharbi K."/>
            <person name="Hall N."/>
            <person name="Watson M."/>
            <person name="Adriaenssens E.M."/>
            <person name="Foster-Nyarko E."/>
            <person name="Jarju S."/>
            <person name="Secka A."/>
            <person name="Antonio M."/>
            <person name="Oren A."/>
            <person name="Chaudhuri R.R."/>
            <person name="La Ragione R."/>
            <person name="Hildebrand F."/>
            <person name="Pallen M.J."/>
        </authorList>
    </citation>
    <scope>NUCLEOTIDE SEQUENCE</scope>
    <source>
        <strain evidence="2">10192</strain>
    </source>
</reference>
<organism evidence="2 3">
    <name type="scientific">Candidatus Scatousia excrementipullorum</name>
    <dbReference type="NCBI Taxonomy" id="2840936"/>
    <lineage>
        <taxon>Bacteria</taxon>
        <taxon>Candidatus Scatousia</taxon>
    </lineage>
</organism>
<dbReference type="AlphaFoldDB" id="A0A9D9DLT0"/>
<dbReference type="Proteomes" id="UP000823632">
    <property type="component" value="Unassembled WGS sequence"/>
</dbReference>
<dbReference type="EMBL" id="JADIND010000016">
    <property type="protein sequence ID" value="MBO8429903.1"/>
    <property type="molecule type" value="Genomic_DNA"/>
</dbReference>
<dbReference type="PANTHER" id="PTHR22916:SF3">
    <property type="entry name" value="UDP-GLCNAC:BETAGAL BETA-1,3-N-ACETYLGLUCOSAMINYLTRANSFERASE-LIKE PROTEIN 1"/>
    <property type="match status" value="1"/>
</dbReference>
<accession>A0A9D9DLT0</accession>
<evidence type="ECO:0000313" key="3">
    <source>
        <dbReference type="Proteomes" id="UP000823632"/>
    </source>
</evidence>